<dbReference type="OrthoDB" id="3059123at2759"/>
<keyword evidence="3" id="KW-1185">Reference proteome</keyword>
<proteinExistence type="predicted"/>
<feature type="region of interest" description="Disordered" evidence="1">
    <location>
        <begin position="355"/>
        <end position="377"/>
    </location>
</feature>
<sequence>MDFIRDILCCGLLIAFFSIPKSEKCYRKATKDYETYSSSGTPGDREVLKKALENYQAALDARAEEGNSDIAEIAIDYAVALWTDYQRYERSSKTLDKVIKLYEAALAQWKGAVSKPEGYPNLLLNSANAYFTQYRVEKEAAALEKAISYLDELRQLKAADETRKNCLFLLGKVLMAAYSANGTATDRLDDAIKYFRQALKLATPDDAEKGTEDEQDSKGAGNANFQIQCLYNLSTAYDLSYQKTTKIEDLDEAIKYNYEARNLLASTPNHPDHAACLYNLARQLFTKYQRSQQDKVGIALLDTNLDGEKGVQDLNAAHRLAKEAQDMLPAENPMRGPVDELLAVIGQHDLALSKHTKSLKSKSSSMDTLRSSRSSRS</sequence>
<evidence type="ECO:0000256" key="1">
    <source>
        <dbReference type="SAM" id="MobiDB-lite"/>
    </source>
</evidence>
<accession>A0A409VGE7</accession>
<feature type="compositionally biased region" description="Low complexity" evidence="1">
    <location>
        <begin position="361"/>
        <end position="377"/>
    </location>
</feature>
<dbReference type="Gene3D" id="1.25.40.10">
    <property type="entry name" value="Tetratricopeptide repeat domain"/>
    <property type="match status" value="1"/>
</dbReference>
<evidence type="ECO:0000313" key="2">
    <source>
        <dbReference type="EMBL" id="PPQ65342.1"/>
    </source>
</evidence>
<name>A0A409VGE7_9AGAR</name>
<comment type="caution">
    <text evidence="2">The sequence shown here is derived from an EMBL/GenBank/DDBJ whole genome shotgun (WGS) entry which is preliminary data.</text>
</comment>
<evidence type="ECO:0008006" key="4">
    <source>
        <dbReference type="Google" id="ProtNLM"/>
    </source>
</evidence>
<dbReference type="Proteomes" id="UP000284706">
    <property type="component" value="Unassembled WGS sequence"/>
</dbReference>
<dbReference type="EMBL" id="NHYE01005655">
    <property type="protein sequence ID" value="PPQ65342.1"/>
    <property type="molecule type" value="Genomic_DNA"/>
</dbReference>
<protein>
    <recommendedName>
        <fullName evidence="4">MalT-like TPR region domain-containing protein</fullName>
    </recommendedName>
</protein>
<dbReference type="InParanoid" id="A0A409VGE7"/>
<reference evidence="2 3" key="1">
    <citation type="journal article" date="2018" name="Evol. Lett.">
        <title>Horizontal gene cluster transfer increased hallucinogenic mushroom diversity.</title>
        <authorList>
            <person name="Reynolds H.T."/>
            <person name="Vijayakumar V."/>
            <person name="Gluck-Thaler E."/>
            <person name="Korotkin H.B."/>
            <person name="Matheny P.B."/>
            <person name="Slot J.C."/>
        </authorList>
    </citation>
    <scope>NUCLEOTIDE SEQUENCE [LARGE SCALE GENOMIC DNA]</scope>
    <source>
        <strain evidence="2 3">SRW20</strain>
    </source>
</reference>
<dbReference type="SUPFAM" id="SSF48452">
    <property type="entry name" value="TPR-like"/>
    <property type="match status" value="2"/>
</dbReference>
<evidence type="ECO:0000313" key="3">
    <source>
        <dbReference type="Proteomes" id="UP000284706"/>
    </source>
</evidence>
<dbReference type="AlphaFoldDB" id="A0A409VGE7"/>
<dbReference type="InterPro" id="IPR011990">
    <property type="entry name" value="TPR-like_helical_dom_sf"/>
</dbReference>
<dbReference type="STRING" id="231916.A0A409VGE7"/>
<gene>
    <name evidence="2" type="ORF">CVT26_000058</name>
</gene>
<organism evidence="2 3">
    <name type="scientific">Gymnopilus dilepis</name>
    <dbReference type="NCBI Taxonomy" id="231916"/>
    <lineage>
        <taxon>Eukaryota</taxon>
        <taxon>Fungi</taxon>
        <taxon>Dikarya</taxon>
        <taxon>Basidiomycota</taxon>
        <taxon>Agaricomycotina</taxon>
        <taxon>Agaricomycetes</taxon>
        <taxon>Agaricomycetidae</taxon>
        <taxon>Agaricales</taxon>
        <taxon>Agaricineae</taxon>
        <taxon>Hymenogastraceae</taxon>
        <taxon>Gymnopilus</taxon>
    </lineage>
</organism>